<protein>
    <submittedName>
        <fullName evidence="1">Uncharacterized protein</fullName>
    </submittedName>
</protein>
<dbReference type="AlphaFoldDB" id="A0AAI8PR19"/>
<accession>A0AAI8PR19</accession>
<reference evidence="1 2" key="1">
    <citation type="submission" date="2018-09" db="EMBL/GenBank/DDBJ databases">
        <title>Production of Trimethoprim by Streptomyces sp. 3E-1.</title>
        <authorList>
            <person name="Kang H.J."/>
            <person name="Kim S.B."/>
        </authorList>
    </citation>
    <scope>NUCLEOTIDE SEQUENCE [LARGE SCALE GENOMIC DNA]</scope>
    <source>
        <strain evidence="1 2">3E-1</strain>
    </source>
</reference>
<dbReference type="KEGG" id="sge:DWG14_06041"/>
<sequence>MAENTNEIQIASIEDQAETQVADLDVEIDLETAETSFTYTEPRLA</sequence>
<evidence type="ECO:0000313" key="2">
    <source>
        <dbReference type="Proteomes" id="UP000265765"/>
    </source>
</evidence>
<evidence type="ECO:0000313" key="1">
    <source>
        <dbReference type="EMBL" id="AYC41750.1"/>
    </source>
</evidence>
<proteinExistence type="predicted"/>
<dbReference type="GeneID" id="91287297"/>
<name>A0AAI8PR19_9ACTN</name>
<dbReference type="EMBL" id="CP032427">
    <property type="protein sequence ID" value="AYC41750.1"/>
    <property type="molecule type" value="Genomic_DNA"/>
</dbReference>
<organism evidence="1 2">
    <name type="scientific">Streptomyces griseorubiginosus</name>
    <dbReference type="NCBI Taxonomy" id="67304"/>
    <lineage>
        <taxon>Bacteria</taxon>
        <taxon>Bacillati</taxon>
        <taxon>Actinomycetota</taxon>
        <taxon>Actinomycetes</taxon>
        <taxon>Kitasatosporales</taxon>
        <taxon>Streptomycetaceae</taxon>
        <taxon>Streptomyces</taxon>
    </lineage>
</organism>
<dbReference type="Proteomes" id="UP000265765">
    <property type="component" value="Chromosome"/>
</dbReference>
<gene>
    <name evidence="1" type="ORF">DWG14_06041</name>
</gene>
<dbReference type="RefSeq" id="WP_162637244.1">
    <property type="nucleotide sequence ID" value="NZ_CP032427.1"/>
</dbReference>